<keyword evidence="1" id="KW-0812">Transmembrane</keyword>
<dbReference type="AlphaFoldDB" id="A0A0D3HL59"/>
<evidence type="ECO:0000313" key="3">
    <source>
        <dbReference type="Proteomes" id="UP000026960"/>
    </source>
</evidence>
<dbReference type="Proteomes" id="UP000026960">
    <property type="component" value="Chromosome 11"/>
</dbReference>
<name>A0A0D3HL59_9ORYZ</name>
<reference evidence="2" key="1">
    <citation type="journal article" date="2009" name="Rice">
        <title>De Novo Next Generation Sequencing of Plant Genomes.</title>
        <authorList>
            <person name="Rounsley S."/>
            <person name="Marri P.R."/>
            <person name="Yu Y."/>
            <person name="He R."/>
            <person name="Sisneros N."/>
            <person name="Goicoechea J.L."/>
            <person name="Lee S.J."/>
            <person name="Angelova A."/>
            <person name="Kudrna D."/>
            <person name="Luo M."/>
            <person name="Affourtit J."/>
            <person name="Desany B."/>
            <person name="Knight J."/>
            <person name="Niazi F."/>
            <person name="Egholm M."/>
            <person name="Wing R.A."/>
        </authorList>
    </citation>
    <scope>NUCLEOTIDE SEQUENCE [LARGE SCALE GENOMIC DNA]</scope>
    <source>
        <strain evidence="2">cv. IRGC 105608</strain>
    </source>
</reference>
<dbReference type="Gramene" id="OBART11G11460.1">
    <property type="protein sequence ID" value="OBART11G11460.1"/>
    <property type="gene ID" value="OBART11G11460"/>
</dbReference>
<organism evidence="2">
    <name type="scientific">Oryza barthii</name>
    <dbReference type="NCBI Taxonomy" id="65489"/>
    <lineage>
        <taxon>Eukaryota</taxon>
        <taxon>Viridiplantae</taxon>
        <taxon>Streptophyta</taxon>
        <taxon>Embryophyta</taxon>
        <taxon>Tracheophyta</taxon>
        <taxon>Spermatophyta</taxon>
        <taxon>Magnoliopsida</taxon>
        <taxon>Liliopsida</taxon>
        <taxon>Poales</taxon>
        <taxon>Poaceae</taxon>
        <taxon>BOP clade</taxon>
        <taxon>Oryzoideae</taxon>
        <taxon>Oryzeae</taxon>
        <taxon>Oryzinae</taxon>
        <taxon>Oryza</taxon>
    </lineage>
</organism>
<protein>
    <submittedName>
        <fullName evidence="2">Uncharacterized protein</fullName>
    </submittedName>
</protein>
<proteinExistence type="predicted"/>
<keyword evidence="3" id="KW-1185">Reference proteome</keyword>
<keyword evidence="1" id="KW-0472">Membrane</keyword>
<evidence type="ECO:0000313" key="2">
    <source>
        <dbReference type="EnsemblPlants" id="OBART11G11460.1"/>
    </source>
</evidence>
<accession>A0A0D3HL59</accession>
<evidence type="ECO:0000256" key="1">
    <source>
        <dbReference type="SAM" id="Phobius"/>
    </source>
</evidence>
<keyword evidence="1" id="KW-1133">Transmembrane helix</keyword>
<dbReference type="PaxDb" id="65489-OBART11G11460.1"/>
<feature type="transmembrane region" description="Helical" evidence="1">
    <location>
        <begin position="6"/>
        <end position="26"/>
    </location>
</feature>
<reference evidence="2" key="2">
    <citation type="submission" date="2015-03" db="UniProtKB">
        <authorList>
            <consortium name="EnsemblPlants"/>
        </authorList>
    </citation>
    <scope>IDENTIFICATION</scope>
</reference>
<sequence length="65" mass="7289">MAQMEILFIMCNTMILQALAILSVTINNKYYIGGKIYKNRPCRSSFGRQADVAHDVITTPCAFCV</sequence>
<dbReference type="EnsemblPlants" id="OBART11G11460.1">
    <property type="protein sequence ID" value="OBART11G11460.1"/>
    <property type="gene ID" value="OBART11G11460"/>
</dbReference>
<dbReference type="HOGENOM" id="CLU_2853254_0_0_1"/>